<reference evidence="1" key="1">
    <citation type="submission" date="2021-02" db="EMBL/GenBank/DDBJ databases">
        <authorList>
            <person name="Dougan E. K."/>
            <person name="Rhodes N."/>
            <person name="Thang M."/>
            <person name="Chan C."/>
        </authorList>
    </citation>
    <scope>NUCLEOTIDE SEQUENCE</scope>
</reference>
<sequence length="122" mass="13419">MVRREPLERPDVQRLYAHLTAGPEGARQLDWNSLESISYEQALAEQSPMMPCVMAGRAVPPKEGQHAARAGKVRTNQASKACQSSYCQRLGACICHDRVPASMAAMKPQDRVLAKGRRCSTP</sequence>
<accession>A0A812Y1W1</accession>
<comment type="caution">
    <text evidence="1">The sequence shown here is derived from an EMBL/GenBank/DDBJ whole genome shotgun (WGS) entry which is preliminary data.</text>
</comment>
<keyword evidence="2" id="KW-1185">Reference proteome</keyword>
<dbReference type="EMBL" id="CAJNIZ010046751">
    <property type="protein sequence ID" value="CAE7755832.1"/>
    <property type="molecule type" value="Genomic_DNA"/>
</dbReference>
<organism evidence="1 2">
    <name type="scientific">Symbiodinium pilosum</name>
    <name type="common">Dinoflagellate</name>
    <dbReference type="NCBI Taxonomy" id="2952"/>
    <lineage>
        <taxon>Eukaryota</taxon>
        <taxon>Sar</taxon>
        <taxon>Alveolata</taxon>
        <taxon>Dinophyceae</taxon>
        <taxon>Suessiales</taxon>
        <taxon>Symbiodiniaceae</taxon>
        <taxon>Symbiodinium</taxon>
    </lineage>
</organism>
<dbReference type="Proteomes" id="UP000649617">
    <property type="component" value="Unassembled WGS sequence"/>
</dbReference>
<evidence type="ECO:0000313" key="2">
    <source>
        <dbReference type="Proteomes" id="UP000649617"/>
    </source>
</evidence>
<dbReference type="AlphaFoldDB" id="A0A812Y1W1"/>
<protein>
    <submittedName>
        <fullName evidence="1">Smok2b protein</fullName>
    </submittedName>
</protein>
<gene>
    <name evidence="1" type="primary">Smok2b</name>
    <name evidence="1" type="ORF">SPIL2461_LOCUS21966</name>
</gene>
<name>A0A812Y1W1_SYMPI</name>
<proteinExistence type="predicted"/>
<dbReference type="OrthoDB" id="425738at2759"/>
<evidence type="ECO:0000313" key="1">
    <source>
        <dbReference type="EMBL" id="CAE7755832.1"/>
    </source>
</evidence>